<feature type="domain" description="NlpC/P60" evidence="5">
    <location>
        <begin position="347"/>
        <end position="468"/>
    </location>
</feature>
<name>A0ABY4TKQ1_9FIRM</name>
<accession>A0ABY4TKQ1</accession>
<dbReference type="EMBL" id="CP097885">
    <property type="protein sequence ID" value="URN40911.1"/>
    <property type="molecule type" value="Genomic_DNA"/>
</dbReference>
<keyword evidence="3" id="KW-0378">Hydrolase</keyword>
<keyword evidence="7" id="KW-1185">Reference proteome</keyword>
<dbReference type="Proteomes" id="UP001056218">
    <property type="component" value="Chromosome"/>
</dbReference>
<dbReference type="Pfam" id="PF00877">
    <property type="entry name" value="NLPC_P60"/>
    <property type="match status" value="1"/>
</dbReference>
<dbReference type="Gene3D" id="3.90.1720.10">
    <property type="entry name" value="endopeptidase domain like (from Nostoc punctiforme)"/>
    <property type="match status" value="1"/>
</dbReference>
<dbReference type="RefSeq" id="WP_250341722.1">
    <property type="nucleotide sequence ID" value="NZ_CP097885.1"/>
</dbReference>
<evidence type="ECO:0000256" key="1">
    <source>
        <dbReference type="ARBA" id="ARBA00007074"/>
    </source>
</evidence>
<gene>
    <name evidence="6" type="ORF">M9426_06550</name>
</gene>
<comment type="similarity">
    <text evidence="1">Belongs to the peptidase C40 family.</text>
</comment>
<evidence type="ECO:0000259" key="5">
    <source>
        <dbReference type="PROSITE" id="PS51935"/>
    </source>
</evidence>
<dbReference type="PROSITE" id="PS51935">
    <property type="entry name" value="NLPC_P60"/>
    <property type="match status" value="1"/>
</dbReference>
<dbReference type="InterPro" id="IPR038765">
    <property type="entry name" value="Papain-like_cys_pep_sf"/>
</dbReference>
<dbReference type="SUPFAM" id="SSF54001">
    <property type="entry name" value="Cysteine proteinases"/>
    <property type="match status" value="1"/>
</dbReference>
<organism evidence="6 7">
    <name type="scientific">Peptoniphilus genitalis</name>
    <dbReference type="NCBI Taxonomy" id="3036303"/>
    <lineage>
        <taxon>Bacteria</taxon>
        <taxon>Bacillati</taxon>
        <taxon>Bacillota</taxon>
        <taxon>Tissierellia</taxon>
        <taxon>Tissierellales</taxon>
        <taxon>Peptoniphilaceae</taxon>
        <taxon>Peptoniphilus</taxon>
    </lineage>
</organism>
<sequence>MAKYKLVIENKQLGNLQFPSVEGELTVTWSREGSPGKLICNIVKDENLDYQEGNTVAFYVDDELFFYGYVFEKSRTGEQIIKTTCYDQIRYLKNKSTLQYKNWSYSELLKNICADRHLTVGDIEDTGFKIPARAEINQEYYQMLKFASDLTTANTNKIYVLFDKGGKICLKDIQNMKCKDVIDYDCTLDFDYATSISEGVYNRVYLKLLDDDKREVKSASAEDKDSIAKWGILQYFDQTNNEEDIEGKAKELLKLLNKKHRRLKLKNIVGRTDVRAGSLVPVDMPAIGDIDIKGYMMVASVTHKFQEEHHFMDMEVYNKDISPGISPPSMGSKNSEGLGFGGGFGGGKGASGAIKFLQANIGAPYSQAQRMSPGKFDCSSAVMRAYQSVGLLPTNGYNLTTSTIASDKHFMEINKNQLQPGDVCWKKGHMEMYVGGGKTLGAHKVGTPLGYSTLGNRFNRFYRIRGDS</sequence>
<evidence type="ECO:0000256" key="2">
    <source>
        <dbReference type="ARBA" id="ARBA00022670"/>
    </source>
</evidence>
<protein>
    <submittedName>
        <fullName evidence="6">C40 family peptidase</fullName>
    </submittedName>
</protein>
<dbReference type="Pfam" id="PF24032">
    <property type="entry name" value="YQBQ"/>
    <property type="match status" value="1"/>
</dbReference>
<keyword evidence="2" id="KW-0645">Protease</keyword>
<evidence type="ECO:0000313" key="6">
    <source>
        <dbReference type="EMBL" id="URN40911.1"/>
    </source>
</evidence>
<dbReference type="InterPro" id="IPR000064">
    <property type="entry name" value="NLP_P60_dom"/>
</dbReference>
<dbReference type="InterPro" id="IPR056937">
    <property type="entry name" value="YqbQ/XkdQ"/>
</dbReference>
<dbReference type="SUPFAM" id="SSF69279">
    <property type="entry name" value="Phage tail proteins"/>
    <property type="match status" value="1"/>
</dbReference>
<proteinExistence type="inferred from homology"/>
<evidence type="ECO:0000256" key="4">
    <source>
        <dbReference type="ARBA" id="ARBA00022807"/>
    </source>
</evidence>
<evidence type="ECO:0000313" key="7">
    <source>
        <dbReference type="Proteomes" id="UP001056218"/>
    </source>
</evidence>
<keyword evidence="4" id="KW-0788">Thiol protease</keyword>
<evidence type="ECO:0000256" key="3">
    <source>
        <dbReference type="ARBA" id="ARBA00022801"/>
    </source>
</evidence>
<reference evidence="6 7" key="1">
    <citation type="submission" date="2022-05" db="EMBL/GenBank/DDBJ databases">
        <title>Identification of Peptoniphilus vaginalis-like Bacteria, Peptoniphilus septimus sp. nov. from Blood Cultures in a Cervical Cancer Patient receiving Chemotherapy: Case and Implications.</title>
        <authorList>
            <person name="Zhan X.-Y."/>
        </authorList>
    </citation>
    <scope>NUCLEOTIDE SEQUENCE [LARGE SCALE GENOMIC DNA]</scope>
    <source>
        <strain evidence="6 7">SAHP1</strain>
    </source>
</reference>